<gene>
    <name evidence="3" type="ORF">MF5292_00504</name>
</gene>
<feature type="region of interest" description="Disordered" evidence="1">
    <location>
        <begin position="40"/>
        <end position="97"/>
    </location>
</feature>
<name>A0A654IA56_9MOLU</name>
<dbReference type="EMBL" id="LR738858">
    <property type="protein sequence ID" value="VZK65330.1"/>
    <property type="molecule type" value="Genomic_DNA"/>
</dbReference>
<evidence type="ECO:0008006" key="4">
    <source>
        <dbReference type="Google" id="ProtNLM"/>
    </source>
</evidence>
<feature type="signal peptide" evidence="2">
    <location>
        <begin position="1"/>
        <end position="20"/>
    </location>
</feature>
<feature type="chain" id="PRO_5024889249" description="Lipoprotein" evidence="2">
    <location>
        <begin position="21"/>
        <end position="191"/>
    </location>
</feature>
<proteinExistence type="predicted"/>
<sequence length="191" mass="21742">MKKLQSYLKLLSIGSVIVLAGTTISCSNINNSATRNFVIPTVNRRPNNSNSESNSNENKNNTTPENTQPVNNDQSRNHNSSNDYSHNEVIIPTDSNPNNGQAFYSSISYLNHNLTELENKYIDFGNKSFKEIKVNDNDIKDIILKNELSTNFYSHPQFKLNNEHIILDEFSNKEYKFKLLDNSTHQEVPGD</sequence>
<accession>A0A654IA56</accession>
<evidence type="ECO:0000313" key="3">
    <source>
        <dbReference type="EMBL" id="VZK65330.1"/>
    </source>
</evidence>
<evidence type="ECO:0000256" key="1">
    <source>
        <dbReference type="SAM" id="MobiDB-lite"/>
    </source>
</evidence>
<dbReference type="AlphaFoldDB" id="A0A654IA56"/>
<feature type="compositionally biased region" description="Polar residues" evidence="1">
    <location>
        <begin position="68"/>
        <end position="84"/>
    </location>
</feature>
<organism evidence="3">
    <name type="scientific">Mycoplasma feriruminatoris</name>
    <dbReference type="NCBI Taxonomy" id="1179777"/>
    <lineage>
        <taxon>Bacteria</taxon>
        <taxon>Bacillati</taxon>
        <taxon>Mycoplasmatota</taxon>
        <taxon>Mollicutes</taxon>
        <taxon>Mycoplasmataceae</taxon>
        <taxon>Mycoplasma</taxon>
    </lineage>
</organism>
<protein>
    <recommendedName>
        <fullName evidence="4">Lipoprotein</fullName>
    </recommendedName>
</protein>
<dbReference type="PROSITE" id="PS51257">
    <property type="entry name" value="PROKAR_LIPOPROTEIN"/>
    <property type="match status" value="1"/>
</dbReference>
<keyword evidence="2" id="KW-0732">Signal</keyword>
<feature type="compositionally biased region" description="Low complexity" evidence="1">
    <location>
        <begin position="43"/>
        <end position="67"/>
    </location>
</feature>
<evidence type="ECO:0000256" key="2">
    <source>
        <dbReference type="SAM" id="SignalP"/>
    </source>
</evidence>
<reference evidence="3" key="1">
    <citation type="submission" date="2019-11" db="EMBL/GenBank/DDBJ databases">
        <authorList>
            <person name="Falquet L."/>
            <person name="Falquet L."/>
        </authorList>
    </citation>
    <scope>NUCLEOTIDE SEQUENCE</scope>
    <source>
        <strain evidence="3">G5813/1+2</strain>
    </source>
</reference>